<protein>
    <recommendedName>
        <fullName evidence="4">YodN</fullName>
    </recommendedName>
</protein>
<proteinExistence type="predicted"/>
<gene>
    <name evidence="2" type="ORF">BAOM_3238</name>
</gene>
<sequence length="235" mass="27856">MGKKKEPKFKVGDTIIIKMYGTVGKITDVKFLDGTYVYEVNYSDGLYVESTLEHIDDYDGEIVFEKEQINIEYKFLLGDLVQVDGYEYDYFKIVGYRTEIWRYKDSAWEDVIYELTRISDGEWLEAHEEEMTLIADAKRAEAIIQKLEILYSAHKKEKEQPKLNNPRKGERNKKMTTKEQKQHIDGLLDLYNDYNRLFKEFGDDEYQHIMNIALGKIRRAAEELYPNRKKKKTNS</sequence>
<evidence type="ECO:0000313" key="3">
    <source>
        <dbReference type="Proteomes" id="UP000283095"/>
    </source>
</evidence>
<organism evidence="2 3">
    <name type="scientific">Peribacillus asahii</name>
    <dbReference type="NCBI Taxonomy" id="228899"/>
    <lineage>
        <taxon>Bacteria</taxon>
        <taxon>Bacillati</taxon>
        <taxon>Bacillota</taxon>
        <taxon>Bacilli</taxon>
        <taxon>Bacillales</taxon>
        <taxon>Bacillaceae</taxon>
        <taxon>Peribacillus</taxon>
    </lineage>
</organism>
<evidence type="ECO:0000313" key="2">
    <source>
        <dbReference type="EMBL" id="AZV43847.1"/>
    </source>
</evidence>
<dbReference type="RefSeq" id="WP_127760952.1">
    <property type="nucleotide sequence ID" value="NZ_CP026095.1"/>
</dbReference>
<dbReference type="EMBL" id="CP026095">
    <property type="protein sequence ID" value="AZV43847.1"/>
    <property type="molecule type" value="Genomic_DNA"/>
</dbReference>
<evidence type="ECO:0008006" key="4">
    <source>
        <dbReference type="Google" id="ProtNLM"/>
    </source>
</evidence>
<dbReference type="AlphaFoldDB" id="A0A3Q9RPL8"/>
<dbReference type="Proteomes" id="UP000283095">
    <property type="component" value="Chromosome"/>
</dbReference>
<evidence type="ECO:0000256" key="1">
    <source>
        <dbReference type="SAM" id="MobiDB-lite"/>
    </source>
</evidence>
<accession>A0A3Q9RPL8</accession>
<dbReference type="KEGG" id="pasa:BAOM_3238"/>
<name>A0A3Q9RPL8_9BACI</name>
<dbReference type="OrthoDB" id="2629010at2"/>
<feature type="region of interest" description="Disordered" evidence="1">
    <location>
        <begin position="157"/>
        <end position="180"/>
    </location>
</feature>
<reference evidence="2 3" key="1">
    <citation type="submission" date="2018-01" db="EMBL/GenBank/DDBJ databases">
        <title>Bacillus asahii Genome sequencing and assembly.</title>
        <authorList>
            <person name="Jiang H."/>
            <person name="Feng Y."/>
            <person name="Zhao F."/>
            <person name="Lin X."/>
        </authorList>
    </citation>
    <scope>NUCLEOTIDE SEQUENCE [LARGE SCALE GENOMIC DNA]</scope>
    <source>
        <strain evidence="2 3">OM18</strain>
    </source>
</reference>